<name>A0ABU7V890_9MICO</name>
<dbReference type="Gene3D" id="3.40.50.200">
    <property type="entry name" value="Peptidase S8/S53 domain"/>
    <property type="match status" value="1"/>
</dbReference>
<accession>A0ABU7V890</accession>
<keyword evidence="9" id="KW-1185">Reference proteome</keyword>
<dbReference type="InterPro" id="IPR000209">
    <property type="entry name" value="Peptidase_S8/S53_dom"/>
</dbReference>
<dbReference type="EMBL" id="JAZHOV010000007">
    <property type="protein sequence ID" value="MEF2255899.1"/>
    <property type="molecule type" value="Genomic_DNA"/>
</dbReference>
<dbReference type="SUPFAM" id="SSF52743">
    <property type="entry name" value="Subtilisin-like"/>
    <property type="match status" value="1"/>
</dbReference>
<feature type="active site" description="Charge relay system" evidence="5">
    <location>
        <position position="275"/>
    </location>
</feature>
<sequence length="432" mass="44105">MSAVAGAEPRRLRRLTAVTLAIAGLIVLPGFTVTPSPSPSDPDPLRAAEYWLDDYGIRDAWKTSTGSGVRIAVIDTGIGKGPVEFSGVVGGTDVSGLGSPDGRTPVGARDPDHGSWVASLAASRGTSPVTGMLGVAPDAQLLSISVGFGVSASVPFAEQIAQAIYWAVDNGADIINLSFTTNTPDWDRSWDDAFMYAFEHDVVVVAAAGNRGSGTGVVGAPATIPGVLVVGGVDPHGRASREASTQGITIAVAAPSENLLGVSADGKVVEWDGTSGAAPIVAGIAALVRSAYPDMDADDVINRIIRTATPPAGVTDLPDPLYGYGLVDAEAAVTASVPAVRENPLGSLAEWITIYRRANLVPDPEPTVPPAAVEPLPPVEQQAAASPLLPSTESLLYGTVPLAAGTVAAILVALGVTAAVRRVRLASRAPRR</sequence>
<dbReference type="PRINTS" id="PR00723">
    <property type="entry name" value="SUBTILISIN"/>
</dbReference>
<feature type="domain" description="Peptidase S8/S53" evidence="7">
    <location>
        <begin position="66"/>
        <end position="325"/>
    </location>
</feature>
<dbReference type="Proteomes" id="UP001351900">
    <property type="component" value="Unassembled WGS sequence"/>
</dbReference>
<gene>
    <name evidence="8" type="ORF">V2V91_12265</name>
</gene>
<comment type="similarity">
    <text evidence="1 5">Belongs to the peptidase S8 family.</text>
</comment>
<dbReference type="InterPro" id="IPR022398">
    <property type="entry name" value="Peptidase_S8_His-AS"/>
</dbReference>
<evidence type="ECO:0000256" key="3">
    <source>
        <dbReference type="ARBA" id="ARBA00022801"/>
    </source>
</evidence>
<feature type="active site" description="Charge relay system" evidence="5">
    <location>
        <position position="113"/>
    </location>
</feature>
<dbReference type="InterPro" id="IPR050131">
    <property type="entry name" value="Peptidase_S8_subtilisin-like"/>
</dbReference>
<evidence type="ECO:0000256" key="4">
    <source>
        <dbReference type="ARBA" id="ARBA00022825"/>
    </source>
</evidence>
<reference evidence="8 9" key="1">
    <citation type="submission" date="2024-01" db="EMBL/GenBank/DDBJ databases">
        <title>the genome sequence of strain Microbacterium schleiferi NBRC 15075.</title>
        <authorList>
            <person name="Ding Y."/>
            <person name="Zhang G."/>
        </authorList>
    </citation>
    <scope>NUCLEOTIDE SEQUENCE [LARGE SCALE GENOMIC DNA]</scope>
    <source>
        <strain evidence="8 9">NBRC 15075</strain>
    </source>
</reference>
<evidence type="ECO:0000259" key="7">
    <source>
        <dbReference type="Pfam" id="PF00082"/>
    </source>
</evidence>
<feature type="transmembrane region" description="Helical" evidence="6">
    <location>
        <begin position="12"/>
        <end position="31"/>
    </location>
</feature>
<dbReference type="InterPro" id="IPR015500">
    <property type="entry name" value="Peptidase_S8_subtilisin-rel"/>
</dbReference>
<keyword evidence="4 5" id="KW-0720">Serine protease</keyword>
<dbReference type="PANTHER" id="PTHR43806:SF11">
    <property type="entry name" value="CEREVISIN-RELATED"/>
    <property type="match status" value="1"/>
</dbReference>
<dbReference type="PANTHER" id="PTHR43806">
    <property type="entry name" value="PEPTIDASE S8"/>
    <property type="match status" value="1"/>
</dbReference>
<evidence type="ECO:0000256" key="5">
    <source>
        <dbReference type="PROSITE-ProRule" id="PRU01240"/>
    </source>
</evidence>
<feature type="transmembrane region" description="Helical" evidence="6">
    <location>
        <begin position="395"/>
        <end position="420"/>
    </location>
</feature>
<dbReference type="CDD" id="cd00306">
    <property type="entry name" value="Peptidases_S8_S53"/>
    <property type="match status" value="1"/>
</dbReference>
<dbReference type="PROSITE" id="PS00137">
    <property type="entry name" value="SUBTILASE_HIS"/>
    <property type="match status" value="1"/>
</dbReference>
<keyword evidence="6" id="KW-0472">Membrane</keyword>
<dbReference type="Pfam" id="PF00082">
    <property type="entry name" value="Peptidase_S8"/>
    <property type="match status" value="1"/>
</dbReference>
<dbReference type="InterPro" id="IPR023828">
    <property type="entry name" value="Peptidase_S8_Ser-AS"/>
</dbReference>
<protein>
    <submittedName>
        <fullName evidence="8">S8 family serine peptidase</fullName>
    </submittedName>
</protein>
<keyword evidence="6" id="KW-0812">Transmembrane</keyword>
<evidence type="ECO:0000256" key="1">
    <source>
        <dbReference type="ARBA" id="ARBA00011073"/>
    </source>
</evidence>
<dbReference type="InterPro" id="IPR036852">
    <property type="entry name" value="Peptidase_S8/S53_dom_sf"/>
</dbReference>
<evidence type="ECO:0000313" key="8">
    <source>
        <dbReference type="EMBL" id="MEF2255899.1"/>
    </source>
</evidence>
<evidence type="ECO:0000256" key="6">
    <source>
        <dbReference type="SAM" id="Phobius"/>
    </source>
</evidence>
<dbReference type="PROSITE" id="PS00138">
    <property type="entry name" value="SUBTILASE_SER"/>
    <property type="match status" value="1"/>
</dbReference>
<keyword evidence="2 5" id="KW-0645">Protease</keyword>
<keyword evidence="3 5" id="KW-0378">Hydrolase</keyword>
<evidence type="ECO:0000313" key="9">
    <source>
        <dbReference type="Proteomes" id="UP001351900"/>
    </source>
</evidence>
<proteinExistence type="inferred from homology"/>
<evidence type="ECO:0000256" key="2">
    <source>
        <dbReference type="ARBA" id="ARBA00022670"/>
    </source>
</evidence>
<comment type="caution">
    <text evidence="8">The sequence shown here is derived from an EMBL/GenBank/DDBJ whole genome shotgun (WGS) entry which is preliminary data.</text>
</comment>
<feature type="active site" description="Charge relay system" evidence="5">
    <location>
        <position position="75"/>
    </location>
</feature>
<dbReference type="RefSeq" id="WP_331792057.1">
    <property type="nucleotide sequence ID" value="NZ_BAAAUO010000012.1"/>
</dbReference>
<organism evidence="8 9">
    <name type="scientific">Microbacterium schleiferi</name>
    <dbReference type="NCBI Taxonomy" id="69362"/>
    <lineage>
        <taxon>Bacteria</taxon>
        <taxon>Bacillati</taxon>
        <taxon>Actinomycetota</taxon>
        <taxon>Actinomycetes</taxon>
        <taxon>Micrococcales</taxon>
        <taxon>Microbacteriaceae</taxon>
        <taxon>Microbacterium</taxon>
    </lineage>
</organism>
<keyword evidence="6" id="KW-1133">Transmembrane helix</keyword>
<dbReference type="PROSITE" id="PS51892">
    <property type="entry name" value="SUBTILASE"/>
    <property type="match status" value="1"/>
</dbReference>